<protein>
    <submittedName>
        <fullName evidence="2">Uncharacterized protein</fullName>
    </submittedName>
</protein>
<sequence length="252" mass="25679">MAHDPARTRTVSVLVRRVVRSRLVHRLLVLAGILVVGWLIGGAQAHAEEGPAADASRIVARTPVVSEFLGTREAAKKAVRDTAKGVVADTAEDVLPGRDLNVVRPDLPLPVPSEDVTGKAGGAATKPAASETHGSSRAVKRAADAAHGDRAEPRVPDASGTFKTAAKSGSAVSYATMQHPAPAPSPLSPLQAPAQAGTIGSASGVTLPGGFGALLARSSWTAARPRPVFVPGYGTVPPAVRTAADEPSFSPD</sequence>
<reference evidence="3" key="1">
    <citation type="journal article" date="2019" name="Int. J. Syst. Evol. Microbiol.">
        <title>The Global Catalogue of Microorganisms (GCM) 10K type strain sequencing project: providing services to taxonomists for standard genome sequencing and annotation.</title>
        <authorList>
            <consortium name="The Broad Institute Genomics Platform"/>
            <consortium name="The Broad Institute Genome Sequencing Center for Infectious Disease"/>
            <person name="Wu L."/>
            <person name="Ma J."/>
        </authorList>
    </citation>
    <scope>NUCLEOTIDE SEQUENCE [LARGE SCALE GENOMIC DNA]</scope>
    <source>
        <strain evidence="3">JCM 6833</strain>
    </source>
</reference>
<feature type="region of interest" description="Disordered" evidence="1">
    <location>
        <begin position="105"/>
        <end position="163"/>
    </location>
</feature>
<comment type="caution">
    <text evidence="2">The sequence shown here is derived from an EMBL/GenBank/DDBJ whole genome shotgun (WGS) entry which is preliminary data.</text>
</comment>
<evidence type="ECO:0000256" key="1">
    <source>
        <dbReference type="SAM" id="MobiDB-lite"/>
    </source>
</evidence>
<feature type="region of interest" description="Disordered" evidence="1">
    <location>
        <begin position="176"/>
        <end position="195"/>
    </location>
</feature>
<dbReference type="EMBL" id="BAAATD010000006">
    <property type="protein sequence ID" value="GAA2607912.1"/>
    <property type="molecule type" value="Genomic_DNA"/>
</dbReference>
<organism evidence="2 3">
    <name type="scientific">Actinomadura fulvescens</name>
    <dbReference type="NCBI Taxonomy" id="46160"/>
    <lineage>
        <taxon>Bacteria</taxon>
        <taxon>Bacillati</taxon>
        <taxon>Actinomycetota</taxon>
        <taxon>Actinomycetes</taxon>
        <taxon>Streptosporangiales</taxon>
        <taxon>Thermomonosporaceae</taxon>
        <taxon>Actinomadura</taxon>
    </lineage>
</organism>
<dbReference type="RefSeq" id="WP_344544198.1">
    <property type="nucleotide sequence ID" value="NZ_BAAATD010000006.1"/>
</dbReference>
<feature type="compositionally biased region" description="Basic and acidic residues" evidence="1">
    <location>
        <begin position="141"/>
        <end position="155"/>
    </location>
</feature>
<proteinExistence type="predicted"/>
<evidence type="ECO:0000313" key="2">
    <source>
        <dbReference type="EMBL" id="GAA2607912.1"/>
    </source>
</evidence>
<accession>A0ABP6C8M6</accession>
<keyword evidence="3" id="KW-1185">Reference proteome</keyword>
<gene>
    <name evidence="2" type="ORF">GCM10010411_47680</name>
</gene>
<evidence type="ECO:0000313" key="3">
    <source>
        <dbReference type="Proteomes" id="UP001501509"/>
    </source>
</evidence>
<name>A0ABP6C8M6_9ACTN</name>
<dbReference type="Proteomes" id="UP001501509">
    <property type="component" value="Unassembled WGS sequence"/>
</dbReference>